<keyword evidence="2" id="KW-1185">Reference proteome</keyword>
<sequence>MNPAKVMRERVRKLTDLPNVGKAVAGDLQRLGITEPGQLAGCCPLALYDRLAEIDGVRSDPCMLDTFMSVIRFIDGEEARPWWDYTAERKAWMDSLGR</sequence>
<proteinExistence type="predicted"/>
<evidence type="ECO:0000313" key="1">
    <source>
        <dbReference type="EMBL" id="RZU48004.1"/>
    </source>
</evidence>
<comment type="caution">
    <text evidence="1">The sequence shown here is derived from an EMBL/GenBank/DDBJ whole genome shotgun (WGS) entry which is preliminary data.</text>
</comment>
<reference evidence="1 2" key="1">
    <citation type="submission" date="2019-02" db="EMBL/GenBank/DDBJ databases">
        <title>Genomic Encyclopedia of Type Strains, Phase IV (KMG-IV): sequencing the most valuable type-strain genomes for metagenomic binning, comparative biology and taxonomic classification.</title>
        <authorList>
            <person name="Goeker M."/>
        </authorList>
    </citation>
    <scope>NUCLEOTIDE SEQUENCE [LARGE SCALE GENOMIC DNA]</scope>
    <source>
        <strain evidence="1 2">DSM 105135</strain>
    </source>
</reference>
<evidence type="ECO:0000313" key="2">
    <source>
        <dbReference type="Proteomes" id="UP000292423"/>
    </source>
</evidence>
<dbReference type="Pfam" id="PF11731">
    <property type="entry name" value="Cdd1"/>
    <property type="match status" value="1"/>
</dbReference>
<dbReference type="EMBL" id="SHKX01000010">
    <property type="protein sequence ID" value="RZU48004.1"/>
    <property type="molecule type" value="Genomic_DNA"/>
</dbReference>
<dbReference type="OrthoDB" id="7173324at2"/>
<protein>
    <submittedName>
        <fullName evidence="1">Pathogenicity locus Cdd1 protein</fullName>
    </submittedName>
</protein>
<dbReference type="RefSeq" id="WP_130411232.1">
    <property type="nucleotide sequence ID" value="NZ_SHKX01000010.1"/>
</dbReference>
<gene>
    <name evidence="1" type="ORF">EV700_0973</name>
</gene>
<dbReference type="Gene3D" id="1.10.150.20">
    <property type="entry name" value="5' to 3' exonuclease, C-terminal subdomain"/>
    <property type="match status" value="1"/>
</dbReference>
<accession>A0A4Q7ZCS1</accession>
<dbReference type="InterPro" id="IPR021725">
    <property type="entry name" value="Cdd1"/>
</dbReference>
<dbReference type="Proteomes" id="UP000292423">
    <property type="component" value="Unassembled WGS sequence"/>
</dbReference>
<organism evidence="1 2">
    <name type="scientific">Fluviicoccus keumensis</name>
    <dbReference type="NCBI Taxonomy" id="1435465"/>
    <lineage>
        <taxon>Bacteria</taxon>
        <taxon>Pseudomonadati</taxon>
        <taxon>Pseudomonadota</taxon>
        <taxon>Gammaproteobacteria</taxon>
        <taxon>Moraxellales</taxon>
        <taxon>Moraxellaceae</taxon>
        <taxon>Fluviicoccus</taxon>
    </lineage>
</organism>
<dbReference type="AlphaFoldDB" id="A0A4Q7ZCS1"/>
<name>A0A4Q7ZCS1_9GAMM</name>